<reference evidence="1" key="2">
    <citation type="submission" date="2021-04" db="EMBL/GenBank/DDBJ databases">
        <authorList>
            <person name="Gilroy R."/>
        </authorList>
    </citation>
    <scope>NUCLEOTIDE SEQUENCE</scope>
    <source>
        <strain evidence="1">CHK195-6426</strain>
    </source>
</reference>
<evidence type="ECO:0000313" key="1">
    <source>
        <dbReference type="EMBL" id="HIW81866.1"/>
    </source>
</evidence>
<accession>A0A9D1R8D3</accession>
<dbReference type="InterPro" id="IPR043504">
    <property type="entry name" value="Peptidase_S1_PA_chymotrypsin"/>
</dbReference>
<evidence type="ECO:0000313" key="2">
    <source>
        <dbReference type="Proteomes" id="UP000824265"/>
    </source>
</evidence>
<keyword evidence="1" id="KW-0645">Protease</keyword>
<dbReference type="SUPFAM" id="SSF50494">
    <property type="entry name" value="Trypsin-like serine proteases"/>
    <property type="match status" value="1"/>
</dbReference>
<dbReference type="Pfam" id="PF13365">
    <property type="entry name" value="Trypsin_2"/>
    <property type="match status" value="1"/>
</dbReference>
<dbReference type="EMBL" id="DXGH01000055">
    <property type="protein sequence ID" value="HIW81866.1"/>
    <property type="molecule type" value="Genomic_DNA"/>
</dbReference>
<name>A0A9D1R8D3_9FIRM</name>
<sequence>MIKKGMIVLAGAFLLAAAIFFFQRFYVEEEGKAYGESNPAKESVLPQASLIFSENPEEENLAGMLQEETSGMMVQVLARGSGGSGILYNGDENELTVLTAAHVLGQENESVWVVFADGWAVECQVYEKAADADLAFLSVPVSDIPKEHLETYCRAAVDKESYDFLEAGDGVIVMGSYGGPGENAYEGTLQETWVYLEDFSQYMMLIKAPAVQGMSGGGVFDLNGHFIGLLCGGNENGELAALPLALIEAEYEEQN</sequence>
<keyword evidence="1" id="KW-0378">Hydrolase</keyword>
<comment type="caution">
    <text evidence="1">The sequence shown here is derived from an EMBL/GenBank/DDBJ whole genome shotgun (WGS) entry which is preliminary data.</text>
</comment>
<organism evidence="1 2">
    <name type="scientific">Candidatus Acetatifactor stercoripullorum</name>
    <dbReference type="NCBI Taxonomy" id="2838414"/>
    <lineage>
        <taxon>Bacteria</taxon>
        <taxon>Bacillati</taxon>
        <taxon>Bacillota</taxon>
        <taxon>Clostridia</taxon>
        <taxon>Lachnospirales</taxon>
        <taxon>Lachnospiraceae</taxon>
        <taxon>Acetatifactor</taxon>
    </lineage>
</organism>
<reference evidence="1" key="1">
    <citation type="journal article" date="2021" name="PeerJ">
        <title>Extensive microbial diversity within the chicken gut microbiome revealed by metagenomics and culture.</title>
        <authorList>
            <person name="Gilroy R."/>
            <person name="Ravi A."/>
            <person name="Getino M."/>
            <person name="Pursley I."/>
            <person name="Horton D.L."/>
            <person name="Alikhan N.F."/>
            <person name="Baker D."/>
            <person name="Gharbi K."/>
            <person name="Hall N."/>
            <person name="Watson M."/>
            <person name="Adriaenssens E.M."/>
            <person name="Foster-Nyarko E."/>
            <person name="Jarju S."/>
            <person name="Secka A."/>
            <person name="Antonio M."/>
            <person name="Oren A."/>
            <person name="Chaudhuri R.R."/>
            <person name="La Ragione R."/>
            <person name="Hildebrand F."/>
            <person name="Pallen M.J."/>
        </authorList>
    </citation>
    <scope>NUCLEOTIDE SEQUENCE</scope>
    <source>
        <strain evidence="1">CHK195-6426</strain>
    </source>
</reference>
<proteinExistence type="predicted"/>
<protein>
    <submittedName>
        <fullName evidence="1">Serine protease</fullName>
    </submittedName>
</protein>
<gene>
    <name evidence="1" type="ORF">H9742_10200</name>
</gene>
<dbReference type="InterPro" id="IPR009003">
    <property type="entry name" value="Peptidase_S1_PA"/>
</dbReference>
<dbReference type="Proteomes" id="UP000824265">
    <property type="component" value="Unassembled WGS sequence"/>
</dbReference>
<dbReference type="AlphaFoldDB" id="A0A9D1R8D3"/>
<dbReference type="GO" id="GO:0008233">
    <property type="term" value="F:peptidase activity"/>
    <property type="evidence" value="ECO:0007669"/>
    <property type="project" value="UniProtKB-KW"/>
</dbReference>
<dbReference type="Gene3D" id="2.40.10.10">
    <property type="entry name" value="Trypsin-like serine proteases"/>
    <property type="match status" value="2"/>
</dbReference>
<dbReference type="GO" id="GO:0006508">
    <property type="term" value="P:proteolysis"/>
    <property type="evidence" value="ECO:0007669"/>
    <property type="project" value="UniProtKB-KW"/>
</dbReference>